<organism evidence="1 2">
    <name type="scientific">Panicum miliaceum</name>
    <name type="common">Proso millet</name>
    <name type="synonym">Broomcorn millet</name>
    <dbReference type="NCBI Taxonomy" id="4540"/>
    <lineage>
        <taxon>Eukaryota</taxon>
        <taxon>Viridiplantae</taxon>
        <taxon>Streptophyta</taxon>
        <taxon>Embryophyta</taxon>
        <taxon>Tracheophyta</taxon>
        <taxon>Spermatophyta</taxon>
        <taxon>Magnoliopsida</taxon>
        <taxon>Liliopsida</taxon>
        <taxon>Poales</taxon>
        <taxon>Poaceae</taxon>
        <taxon>PACMAD clade</taxon>
        <taxon>Panicoideae</taxon>
        <taxon>Panicodae</taxon>
        <taxon>Paniceae</taxon>
        <taxon>Panicinae</taxon>
        <taxon>Panicum</taxon>
        <taxon>Panicum sect. Panicum</taxon>
    </lineage>
</organism>
<dbReference type="AlphaFoldDB" id="A0A3L6PTB3"/>
<reference evidence="2" key="1">
    <citation type="journal article" date="2019" name="Nat. Commun.">
        <title>The genome of broomcorn millet.</title>
        <authorList>
            <person name="Zou C."/>
            <person name="Miki D."/>
            <person name="Li D."/>
            <person name="Tang Q."/>
            <person name="Xiao L."/>
            <person name="Rajput S."/>
            <person name="Deng P."/>
            <person name="Jia W."/>
            <person name="Huang R."/>
            <person name="Zhang M."/>
            <person name="Sun Y."/>
            <person name="Hu J."/>
            <person name="Fu X."/>
            <person name="Schnable P.S."/>
            <person name="Li F."/>
            <person name="Zhang H."/>
            <person name="Feng B."/>
            <person name="Zhu X."/>
            <person name="Liu R."/>
            <person name="Schnable J.C."/>
            <person name="Zhu J.-K."/>
            <person name="Zhang H."/>
        </authorList>
    </citation>
    <scope>NUCLEOTIDE SEQUENCE [LARGE SCALE GENOMIC DNA]</scope>
</reference>
<keyword evidence="2" id="KW-1185">Reference proteome</keyword>
<protein>
    <recommendedName>
        <fullName evidence="3">Transcriptional coactivator Hfi1/Transcriptional adapter 1</fullName>
    </recommendedName>
</protein>
<dbReference type="InterPro" id="IPR024738">
    <property type="entry name" value="Hfi1/Tada1"/>
</dbReference>
<dbReference type="GO" id="GO:0003713">
    <property type="term" value="F:transcription coactivator activity"/>
    <property type="evidence" value="ECO:0007669"/>
    <property type="project" value="TreeGrafter"/>
</dbReference>
<dbReference type="Proteomes" id="UP000275267">
    <property type="component" value="Unassembled WGS sequence"/>
</dbReference>
<name>A0A3L6PTB3_PANMI</name>
<evidence type="ECO:0008006" key="3">
    <source>
        <dbReference type="Google" id="ProtNLM"/>
    </source>
</evidence>
<dbReference type="PANTHER" id="PTHR21277">
    <property type="entry name" value="TRANSCRIPTIONAL ADAPTER 1"/>
    <property type="match status" value="1"/>
</dbReference>
<dbReference type="CDD" id="cd22933">
    <property type="entry name" value="HFD_HFI1"/>
    <property type="match status" value="1"/>
</dbReference>
<dbReference type="GO" id="GO:0006357">
    <property type="term" value="P:regulation of transcription by RNA polymerase II"/>
    <property type="evidence" value="ECO:0007669"/>
    <property type="project" value="TreeGrafter"/>
</dbReference>
<gene>
    <name evidence="1" type="ORF">C2845_PM16G02580</name>
</gene>
<evidence type="ECO:0000313" key="2">
    <source>
        <dbReference type="Proteomes" id="UP000275267"/>
    </source>
</evidence>
<proteinExistence type="predicted"/>
<accession>A0A3L6PTB3</accession>
<evidence type="ECO:0000313" key="1">
    <source>
        <dbReference type="EMBL" id="RLM64968.1"/>
    </source>
</evidence>
<dbReference type="Pfam" id="PF12767">
    <property type="entry name" value="SAGA-Tad1"/>
    <property type="match status" value="1"/>
</dbReference>
<dbReference type="PANTHER" id="PTHR21277:SF22">
    <property type="entry name" value="TRANSCRIPTIONAL REGULATOR OF RNA POLII SAGA SUBUNIT"/>
    <property type="match status" value="1"/>
</dbReference>
<dbReference type="OrthoDB" id="10264870at2759"/>
<comment type="caution">
    <text evidence="1">The sequence shown here is derived from an EMBL/GenBank/DDBJ whole genome shotgun (WGS) entry which is preliminary data.</text>
</comment>
<dbReference type="EMBL" id="PQIB02000015">
    <property type="protein sequence ID" value="RLM64968.1"/>
    <property type="molecule type" value="Genomic_DNA"/>
</dbReference>
<dbReference type="GO" id="GO:0000124">
    <property type="term" value="C:SAGA complex"/>
    <property type="evidence" value="ECO:0007669"/>
    <property type="project" value="TreeGrafter"/>
</dbReference>
<sequence>MAGQQPMAAAPLAGAVSASLFGRKGARIRGRKHRFGSELGVTRTGSEEPSWGFGSLSSVPFSWRAVQSTRIDVREIKSKIFKRIGPERARKYFQQLERFLSSRLSKNEFEKLCLVALGRENLPLHNHLIRSILHNASRACGPPVINDPKLVRGATSSGHAFVPPVWDNGGALNQNFKENKPSSRRENALSQKSSLNHYETIIQENGIHHLSDLKRCPQLQKGDHLEPLIKRPCVEKEPFSLHSLHSNGSALPSGENLGRGIIHQSHGPVQAPLGIQLRPDSFSRAQKPLSLASFSSKNTSDTCIDFGELCDTLSVKKRMDKIAESEGLEGVSIECANLLNNGIDAFIKQLIVSCVELVTAGSQLGKLRNQALKQQLCRKLINGVSLQNHIPGQGNIVPSETNSISIQDLKAVMELNPRLLGVNASLLLEKINSYD</sequence>
<dbReference type="STRING" id="4540.A0A3L6PTB3"/>